<keyword evidence="12" id="KW-1185">Reference proteome</keyword>
<dbReference type="GO" id="GO:0005506">
    <property type="term" value="F:iron ion binding"/>
    <property type="evidence" value="ECO:0007669"/>
    <property type="project" value="InterPro"/>
</dbReference>
<accession>A0A395HJL8</accession>
<evidence type="ECO:0000256" key="5">
    <source>
        <dbReference type="ARBA" id="ARBA00022989"/>
    </source>
</evidence>
<dbReference type="InterPro" id="IPR036396">
    <property type="entry name" value="Cyt_P450_sf"/>
</dbReference>
<organism evidence="11 12">
    <name type="scientific">Aspergillus homomorphus (strain CBS 101889)</name>
    <dbReference type="NCBI Taxonomy" id="1450537"/>
    <lineage>
        <taxon>Eukaryota</taxon>
        <taxon>Fungi</taxon>
        <taxon>Dikarya</taxon>
        <taxon>Ascomycota</taxon>
        <taxon>Pezizomycotina</taxon>
        <taxon>Eurotiomycetes</taxon>
        <taxon>Eurotiomycetidae</taxon>
        <taxon>Eurotiales</taxon>
        <taxon>Aspergillaceae</taxon>
        <taxon>Aspergillus</taxon>
        <taxon>Aspergillus subgen. Circumdati</taxon>
    </lineage>
</organism>
<dbReference type="Gene3D" id="1.10.630.10">
    <property type="entry name" value="Cytochrome P450"/>
    <property type="match status" value="1"/>
</dbReference>
<comment type="cofactor">
    <cofactor evidence="9">
        <name>heme</name>
        <dbReference type="ChEBI" id="CHEBI:30413"/>
    </cofactor>
</comment>
<dbReference type="STRING" id="1450537.A0A395HJL8"/>
<evidence type="ECO:0000256" key="6">
    <source>
        <dbReference type="ARBA" id="ARBA00023002"/>
    </source>
</evidence>
<dbReference type="InterPro" id="IPR017972">
    <property type="entry name" value="Cyt_P450_CS"/>
</dbReference>
<evidence type="ECO:0000313" key="11">
    <source>
        <dbReference type="EMBL" id="RAL08017.1"/>
    </source>
</evidence>
<proteinExistence type="inferred from homology"/>
<dbReference type="GeneID" id="37195614"/>
<name>A0A395HJL8_ASPHC</name>
<evidence type="ECO:0000256" key="8">
    <source>
        <dbReference type="ARBA" id="ARBA00023136"/>
    </source>
</evidence>
<evidence type="ECO:0000256" key="7">
    <source>
        <dbReference type="ARBA" id="ARBA00023004"/>
    </source>
</evidence>
<dbReference type="EMBL" id="KZ824320">
    <property type="protein sequence ID" value="RAL08017.1"/>
    <property type="molecule type" value="Genomic_DNA"/>
</dbReference>
<dbReference type="SUPFAM" id="SSF48264">
    <property type="entry name" value="Cytochrome P450"/>
    <property type="match status" value="1"/>
</dbReference>
<evidence type="ECO:0000256" key="10">
    <source>
        <dbReference type="RuleBase" id="RU000461"/>
    </source>
</evidence>
<dbReference type="GO" id="GO:0020037">
    <property type="term" value="F:heme binding"/>
    <property type="evidence" value="ECO:0007669"/>
    <property type="project" value="InterPro"/>
</dbReference>
<evidence type="ECO:0000256" key="9">
    <source>
        <dbReference type="PIRSR" id="PIRSR602401-1"/>
    </source>
</evidence>
<keyword evidence="2 9" id="KW-0349">Heme</keyword>
<dbReference type="InterPro" id="IPR001128">
    <property type="entry name" value="Cyt_P450"/>
</dbReference>
<dbReference type="Pfam" id="PF00067">
    <property type="entry name" value="p450"/>
    <property type="match status" value="1"/>
</dbReference>
<evidence type="ECO:0000256" key="3">
    <source>
        <dbReference type="ARBA" id="ARBA00022692"/>
    </source>
</evidence>
<dbReference type="GO" id="GO:0004497">
    <property type="term" value="F:monooxygenase activity"/>
    <property type="evidence" value="ECO:0007669"/>
    <property type="project" value="UniProtKB-KW"/>
</dbReference>
<gene>
    <name evidence="11" type="ORF">BO97DRAFT_327188</name>
</gene>
<comment type="similarity">
    <text evidence="10">Belongs to the cytochrome P450 family.</text>
</comment>
<evidence type="ECO:0000256" key="2">
    <source>
        <dbReference type="ARBA" id="ARBA00022617"/>
    </source>
</evidence>
<sequence>MSIFTCLCIALATTIIYPLARIYTHYRPLRDSPVPVLIVAISLPRSVRGIFSLLDANTRLAIFFSLARFQTHSWNFRDKFALHARYGKSFFLVTPWGREFVTADWPVAERILTRRKSFAKPLGLLDKLELFGPHLASVEDTTWQRHRRITTNAFNAHTDQTAWHESLARAAHLSAIWTRHETTITSTFPDLANISLDVLFRACLPVAAPQAPGFSTQECKTSLLRFLESLTVPSRWVLPYPLGRRRANPLRTSARDLGANIARLVAHRRRSPLESTLGGDLLSTLLKCEDKSRTGRRDWLAADEIQGNLFLFLFAGHETTANTLLYAVYLLAIFPTWQVWVGEKIDALLGDGEPGFEVFGRAIRLRAVMMETLRLYGPVVNVLRETRGREEIVQRGETAVVVPAHTAIRVNSVALHTDPDTWGEDALEWRPARWVLAPRGGAGAVHDEVFDAQMERHLLAWSEGPRVCPGKRFAQIEILAVLLQLLRRHRVEIVPDAGETVAQAQKRAWQRVQMSSMSLTLHIPQPERVRLRWVRR</sequence>
<keyword evidence="10" id="KW-0503">Monooxygenase</keyword>
<keyword evidence="7 9" id="KW-0408">Iron</keyword>
<dbReference type="Proteomes" id="UP000248961">
    <property type="component" value="Unassembled WGS sequence"/>
</dbReference>
<dbReference type="InterPro" id="IPR002401">
    <property type="entry name" value="Cyt_P450_E_grp-I"/>
</dbReference>
<keyword evidence="4 9" id="KW-0479">Metal-binding</keyword>
<keyword evidence="6 10" id="KW-0560">Oxidoreductase</keyword>
<dbReference type="PRINTS" id="PR00463">
    <property type="entry name" value="EP450I"/>
</dbReference>
<keyword evidence="3" id="KW-0812">Transmembrane</keyword>
<dbReference type="PRINTS" id="PR00385">
    <property type="entry name" value="P450"/>
</dbReference>
<evidence type="ECO:0000256" key="1">
    <source>
        <dbReference type="ARBA" id="ARBA00004370"/>
    </source>
</evidence>
<dbReference type="GO" id="GO:0016705">
    <property type="term" value="F:oxidoreductase activity, acting on paired donors, with incorporation or reduction of molecular oxygen"/>
    <property type="evidence" value="ECO:0007669"/>
    <property type="project" value="InterPro"/>
</dbReference>
<comment type="subcellular location">
    <subcellularLocation>
        <location evidence="1">Membrane</location>
    </subcellularLocation>
</comment>
<dbReference type="RefSeq" id="XP_025547171.1">
    <property type="nucleotide sequence ID" value="XM_025691325.1"/>
</dbReference>
<dbReference type="PANTHER" id="PTHR24282:SF211">
    <property type="entry name" value="CYTOCHROME P450-RELATED"/>
    <property type="match status" value="1"/>
</dbReference>
<evidence type="ECO:0000313" key="12">
    <source>
        <dbReference type="Proteomes" id="UP000248961"/>
    </source>
</evidence>
<keyword evidence="8" id="KW-0472">Membrane</keyword>
<dbReference type="GO" id="GO:0016020">
    <property type="term" value="C:membrane"/>
    <property type="evidence" value="ECO:0007669"/>
    <property type="project" value="UniProtKB-SubCell"/>
</dbReference>
<dbReference type="PROSITE" id="PS00086">
    <property type="entry name" value="CYTOCHROME_P450"/>
    <property type="match status" value="1"/>
</dbReference>
<dbReference type="OrthoDB" id="1470350at2759"/>
<evidence type="ECO:0000256" key="4">
    <source>
        <dbReference type="ARBA" id="ARBA00022723"/>
    </source>
</evidence>
<dbReference type="InterPro" id="IPR050665">
    <property type="entry name" value="Cytochrome_P450_Monooxygen"/>
</dbReference>
<protein>
    <submittedName>
        <fullName evidence="11">Cytochrome P450</fullName>
    </submittedName>
</protein>
<feature type="binding site" description="axial binding residue" evidence="9">
    <location>
        <position position="468"/>
    </location>
    <ligand>
        <name>heme</name>
        <dbReference type="ChEBI" id="CHEBI:30413"/>
    </ligand>
    <ligandPart>
        <name>Fe</name>
        <dbReference type="ChEBI" id="CHEBI:18248"/>
    </ligandPart>
</feature>
<dbReference type="PANTHER" id="PTHR24282">
    <property type="entry name" value="CYTOCHROME P450 FAMILY MEMBER"/>
    <property type="match status" value="1"/>
</dbReference>
<keyword evidence="5" id="KW-1133">Transmembrane helix</keyword>
<dbReference type="VEuPathDB" id="FungiDB:BO97DRAFT_327188"/>
<reference evidence="11 12" key="1">
    <citation type="submission" date="2018-02" db="EMBL/GenBank/DDBJ databases">
        <title>The genomes of Aspergillus section Nigri reveals drivers in fungal speciation.</title>
        <authorList>
            <consortium name="DOE Joint Genome Institute"/>
            <person name="Vesth T.C."/>
            <person name="Nybo J."/>
            <person name="Theobald S."/>
            <person name="Brandl J."/>
            <person name="Frisvad J.C."/>
            <person name="Nielsen K.F."/>
            <person name="Lyhne E.K."/>
            <person name="Kogle M.E."/>
            <person name="Kuo A."/>
            <person name="Riley R."/>
            <person name="Clum A."/>
            <person name="Nolan M."/>
            <person name="Lipzen A."/>
            <person name="Salamov A."/>
            <person name="Henrissat B."/>
            <person name="Wiebenga A."/>
            <person name="De vries R.P."/>
            <person name="Grigoriev I.V."/>
            <person name="Mortensen U.H."/>
            <person name="Andersen M.R."/>
            <person name="Baker S.E."/>
        </authorList>
    </citation>
    <scope>NUCLEOTIDE SEQUENCE [LARGE SCALE GENOMIC DNA]</scope>
    <source>
        <strain evidence="11 12">CBS 101889</strain>
    </source>
</reference>
<feature type="non-terminal residue" evidence="11">
    <location>
        <position position="536"/>
    </location>
</feature>
<dbReference type="AlphaFoldDB" id="A0A395HJL8"/>